<evidence type="ECO:0000313" key="2">
    <source>
        <dbReference type="EMBL" id="NYJ23087.1"/>
    </source>
</evidence>
<proteinExistence type="predicted"/>
<comment type="caution">
    <text evidence="2">The sequence shown here is derived from an EMBL/GenBank/DDBJ whole genome shotgun (WGS) entry which is preliminary data.</text>
</comment>
<gene>
    <name evidence="2" type="ORF">HNR13_001374</name>
</gene>
<evidence type="ECO:0000256" key="1">
    <source>
        <dbReference type="SAM" id="SignalP"/>
    </source>
</evidence>
<dbReference type="EMBL" id="JACCFL010000001">
    <property type="protein sequence ID" value="NYJ23087.1"/>
    <property type="molecule type" value="Genomic_DNA"/>
</dbReference>
<protein>
    <recommendedName>
        <fullName evidence="4">Lipoprotein</fullName>
    </recommendedName>
</protein>
<evidence type="ECO:0008006" key="4">
    <source>
        <dbReference type="Google" id="ProtNLM"/>
    </source>
</evidence>
<feature type="chain" id="PRO_5039435365" description="Lipoprotein" evidence="1">
    <location>
        <begin position="20"/>
        <end position="191"/>
    </location>
</feature>
<dbReference type="AlphaFoldDB" id="A0A853CQX7"/>
<accession>A0A853CQX7</accession>
<dbReference type="Proteomes" id="UP000578352">
    <property type="component" value="Unassembled WGS sequence"/>
</dbReference>
<evidence type="ECO:0000313" key="3">
    <source>
        <dbReference type="Proteomes" id="UP000578352"/>
    </source>
</evidence>
<reference evidence="2 3" key="1">
    <citation type="submission" date="2020-07" db="EMBL/GenBank/DDBJ databases">
        <title>Sequencing the genomes of 1000 actinobacteria strains.</title>
        <authorList>
            <person name="Klenk H.-P."/>
        </authorList>
    </citation>
    <scope>NUCLEOTIDE SEQUENCE [LARGE SCALE GENOMIC DNA]</scope>
    <source>
        <strain evidence="2 3">DSM 15165</strain>
    </source>
</reference>
<keyword evidence="1" id="KW-0732">Signal</keyword>
<organism evidence="2 3">
    <name type="scientific">Leifsonia shinshuensis</name>
    <dbReference type="NCBI Taxonomy" id="150026"/>
    <lineage>
        <taxon>Bacteria</taxon>
        <taxon>Bacillati</taxon>
        <taxon>Actinomycetota</taxon>
        <taxon>Actinomycetes</taxon>
        <taxon>Micrococcales</taxon>
        <taxon>Microbacteriaceae</taxon>
        <taxon>Leifsonia</taxon>
    </lineage>
</organism>
<sequence length="191" mass="19739">MALLATAALAGCAVSGVGAGQDGWAPSPSYSGPVPEFSGPWASEFAEAYRSTTSEVVHTILAKGSITDRDYASVSSAYVQCMSNKGLKAVVTGQFGESTVEGDGDVNAANEACSADFSVISALRYSTSRNPQHLDENEIVVACLIKAKVAPPSYTAKNYAADLETQDFPFSTSVAGFLSCTSDPLGLSTSQ</sequence>
<dbReference type="RefSeq" id="WP_179605050.1">
    <property type="nucleotide sequence ID" value="NZ_BAABEH010000001.1"/>
</dbReference>
<feature type="signal peptide" evidence="1">
    <location>
        <begin position="1"/>
        <end position="19"/>
    </location>
</feature>
<name>A0A853CQX7_9MICO</name>